<dbReference type="EMBL" id="CADEAL010000601">
    <property type="protein sequence ID" value="CAB1422659.1"/>
    <property type="molecule type" value="Genomic_DNA"/>
</dbReference>
<proteinExistence type="predicted"/>
<reference evidence="1" key="1">
    <citation type="submission" date="2020-03" db="EMBL/GenBank/DDBJ databases">
        <authorList>
            <person name="Weist P."/>
        </authorList>
    </citation>
    <scope>NUCLEOTIDE SEQUENCE</scope>
</reference>
<evidence type="ECO:0000313" key="2">
    <source>
        <dbReference type="Proteomes" id="UP001153269"/>
    </source>
</evidence>
<evidence type="ECO:0000313" key="1">
    <source>
        <dbReference type="EMBL" id="CAB1422659.1"/>
    </source>
</evidence>
<sequence>MVCVRNKYTHRISGGYSTDSVNIRGSKQNHLCQPLQGNVSHQITAVNHSVPDNCFPVASGVKIIAEPGHFYASSAFTLVVNNIAKKVIMDSTSYGKS</sequence>
<dbReference type="AlphaFoldDB" id="A0A9N7YFT2"/>
<name>A0A9N7YFT2_PLEPL</name>
<keyword evidence="2" id="KW-1185">Reference proteome</keyword>
<organism evidence="1 2">
    <name type="scientific">Pleuronectes platessa</name>
    <name type="common">European plaice</name>
    <dbReference type="NCBI Taxonomy" id="8262"/>
    <lineage>
        <taxon>Eukaryota</taxon>
        <taxon>Metazoa</taxon>
        <taxon>Chordata</taxon>
        <taxon>Craniata</taxon>
        <taxon>Vertebrata</taxon>
        <taxon>Euteleostomi</taxon>
        <taxon>Actinopterygii</taxon>
        <taxon>Neopterygii</taxon>
        <taxon>Teleostei</taxon>
        <taxon>Neoteleostei</taxon>
        <taxon>Acanthomorphata</taxon>
        <taxon>Carangaria</taxon>
        <taxon>Pleuronectiformes</taxon>
        <taxon>Pleuronectoidei</taxon>
        <taxon>Pleuronectidae</taxon>
        <taxon>Pleuronectes</taxon>
    </lineage>
</organism>
<dbReference type="Proteomes" id="UP001153269">
    <property type="component" value="Unassembled WGS sequence"/>
</dbReference>
<dbReference type="GO" id="GO:0003824">
    <property type="term" value="F:catalytic activity"/>
    <property type="evidence" value="ECO:0007669"/>
    <property type="project" value="InterPro"/>
</dbReference>
<comment type="caution">
    <text evidence="1">The sequence shown here is derived from an EMBL/GenBank/DDBJ whole genome shotgun (WGS) entry which is preliminary data.</text>
</comment>
<accession>A0A9N7YFT2</accession>
<gene>
    <name evidence="1" type="ORF">PLEPLA_LOCUS10576</name>
</gene>
<dbReference type="Gene3D" id="2.40.37.10">
    <property type="entry name" value="Lyase, Ornithine Decarboxylase, Chain A, domain 1"/>
    <property type="match status" value="1"/>
</dbReference>
<protein>
    <submittedName>
        <fullName evidence="1">Uncharacterized protein</fullName>
    </submittedName>
</protein>
<dbReference type="InterPro" id="IPR009006">
    <property type="entry name" value="Ala_racemase/Decarboxylase_C"/>
</dbReference>